<dbReference type="Gene3D" id="1.10.10.60">
    <property type="entry name" value="Homeodomain-like"/>
    <property type="match status" value="1"/>
</dbReference>
<organism evidence="2 3">
    <name type="scientific">Phenylobacterium parvum</name>
    <dbReference type="NCBI Taxonomy" id="2201350"/>
    <lineage>
        <taxon>Bacteria</taxon>
        <taxon>Pseudomonadati</taxon>
        <taxon>Pseudomonadota</taxon>
        <taxon>Alphaproteobacteria</taxon>
        <taxon>Caulobacterales</taxon>
        <taxon>Caulobacteraceae</taxon>
        <taxon>Phenylobacterium</taxon>
    </lineage>
</organism>
<dbReference type="Pfam" id="PF20901">
    <property type="entry name" value="Sf6_terminase"/>
    <property type="match status" value="1"/>
</dbReference>
<accession>A0A2Z3HUR3</accession>
<evidence type="ECO:0000256" key="1">
    <source>
        <dbReference type="SAM" id="MobiDB-lite"/>
    </source>
</evidence>
<proteinExistence type="predicted"/>
<dbReference type="KEGG" id="phb:HYN04_04435"/>
<dbReference type="OrthoDB" id="7573036at2"/>
<dbReference type="AlphaFoldDB" id="A0A2Z3HUR3"/>
<evidence type="ECO:0000313" key="3">
    <source>
        <dbReference type="Proteomes" id="UP000247763"/>
    </source>
</evidence>
<reference evidence="3" key="1">
    <citation type="submission" date="2018-05" db="EMBL/GenBank/DDBJ databases">
        <title>Genome sequencing of Phenylobacterium sp. HYN0004.</title>
        <authorList>
            <person name="Yi H."/>
            <person name="Baek C."/>
        </authorList>
    </citation>
    <scope>NUCLEOTIDE SEQUENCE [LARGE SCALE GENOMIC DNA]</scope>
    <source>
        <strain evidence="3">HYN0004</strain>
    </source>
</reference>
<evidence type="ECO:0000313" key="2">
    <source>
        <dbReference type="EMBL" id="AWM77070.1"/>
    </source>
</evidence>
<sequence length="207" mass="21960">MALDPDPGPRETMTPTTAKAADAQGGYSRALGLEICDRTAAGGAPRTLRRSPLNVLQRDLRAWLDGDPEFAALFGLACAAGATPLRYSLTRAADFCGRIAAGAPMSEACGAEGMPSLATVQWWTQRRPEFAAMLAAALDAQSRRLADEVTAISDAASPETLQISRMRIAARQWLAVRLARQTPEVPGRVVADAEGWPPGLVVEAAEF</sequence>
<dbReference type="InterPro" id="IPR048683">
    <property type="entry name" value="Sf6_terminase"/>
</dbReference>
<name>A0A2Z3HUR3_9CAUL</name>
<keyword evidence="3" id="KW-1185">Reference proteome</keyword>
<protein>
    <submittedName>
        <fullName evidence="2">Uncharacterized protein</fullName>
    </submittedName>
</protein>
<feature type="region of interest" description="Disordered" evidence="1">
    <location>
        <begin position="1"/>
        <end position="21"/>
    </location>
</feature>
<dbReference type="EMBL" id="CP029479">
    <property type="protein sequence ID" value="AWM77070.1"/>
    <property type="molecule type" value="Genomic_DNA"/>
</dbReference>
<gene>
    <name evidence="2" type="ORF">HYN04_04435</name>
</gene>
<dbReference type="Proteomes" id="UP000247763">
    <property type="component" value="Chromosome"/>
</dbReference>